<proteinExistence type="predicted"/>
<keyword evidence="1" id="KW-0808">Transferase</keyword>
<name>A0ACD1E7G0_9MICO</name>
<reference evidence="1" key="1">
    <citation type="submission" date="2021-06" db="EMBL/GenBank/DDBJ databases">
        <authorList>
            <person name="Ellington A.J."/>
            <person name="Bryan N.C."/>
            <person name="Christner B.C."/>
            <person name="Reisch C.R."/>
        </authorList>
    </citation>
    <scope>NUCLEOTIDE SEQUENCE</scope>
    <source>
        <strain evidence="1">L6-1</strain>
    </source>
</reference>
<sequence length="1555" mass="174364">MGTLTSEAIVVGEDWISEHYLTTDSKSQSFQSRVLERRAAWDAEDTAGGPSTRARFTAKRGELMDLLSTVNPEGADDAADGREALHALSAHLRSVLGYVQGVFHLDESGPVRHVAIHGLEDAAPLALVDAKPVAQLEDLLAKDGDTLLSPWTPNDDDPKPLKSVLRALSVVFERSAKFALVFAGRWLLVAERDRWYEGRYLALDLQLVCERNDAKRGGEIDRVLTCVEAASLAPDGDGDVWWTSTLEDAVKHTVGVSEDLREGVRESIEILANDVVERRRERGLDPLPKEQAQPLAKQSLRFLYRILFLLYAEASPQLGVLPVNAPEYENGYSLDRLRELALVVIESPQGERATHLYQSLDVLFRLVDRGHTPEARDDDGAEAGLQFESLRADLFKPEAIALIGEVGLSDRNLQQVLRRLLLSKETKGRDRGYISYADLGINQLGAVYEGLMSYTGFFAEEDLFEVAPNGDPSKGSWVVPVGRENGIESHHFVTREDPNTGQPRRVRHPAGSFVYRLAGRERQQSASYYTPEVLTQFTVSQALEELLDQDGQRTSAEDILSLTVCEPALGSGAFAIEAVRQLAEQYLKRREEELGERVDPDDRPRQLQKIKAAIALHQVYGVDLNATAVEFAEITLWLDTMSEGLEAPWFGLHLRRGNSLIGARRAVYDRSSISSKAWLKQGPRDVPLRNEIELGEGQLRASTAGAVHHFLLPAEGWGSAVDAKEAKELAPEALAVLKTWRRGILAKPTAKQIDQLIALAYRVETLWDLARRRLTIAEQEIRRDIPLWGRDQSGFERKPVVSREEIERTLNDPDGAYQRLRRVMDAWCAMWFWPLTNTLINGATPPTLDEWIATFRELLGEHTVAKPKEIAHGQVALGSSRSGWDALNDEERDDLDFASARHIDDVLRDHPWLAATQRVAEQQGFFHWELDFASVFERGGFDLQVGNPPWVRPDWDEIANFAEHDTWWALTAKTSAKEQGVRRKELLADPDVASGTIYGIGAAASQRSFLSNELYFPELKGLRPDLYRCFMSATWRHASPNGTTGLVHPESHFTDENAGPLRAATYRHLRRHWQFFNELGLFEIDNHVSFGVHIYATEGEIRFKQASSLYHPKTVETSIRHDGLGAEPGAKDDAGRWNLSPHASRIIEVSRATLANWASVLGNQSVPAETKLLYSTSASIETAFLKIANRSSLRARGLNYALGFDETAERKAGSISAEWSHPTKWADVIIQGPHLFAATAFNKEPNPTLKSNRDWSRIDLEQMPVDFIPATAYKRLRNRASKPFVTWNYAGIDRASSEQYRVAWRSMAANRNERTLIAAIIPPGTEYLTQSIYALGAKNSMQERDVPLAAGILTSLLSDFLIRSAPKSSIPRSSIERLPYPESESIRNMIAIRALRLNCLSASFAELWNATAAAAACSADPLLEQLPSEPWRWQRSSAARTAQDRRQMQIEIDVLMSIDVGITADELCTIYRTQFAVLFGYDRNVYFYDANGRLVPNEVLKVWRQKQEAISEEERTATNTSGNTYIYELPFRTLDREADMRQAYAHFEKLLQDEA</sequence>
<evidence type="ECO:0000313" key="2">
    <source>
        <dbReference type="Proteomes" id="UP000681794"/>
    </source>
</evidence>
<gene>
    <name evidence="1" type="ORF">KM842_07230</name>
</gene>
<organism evidence="1 2">
    <name type="scientific">Curtobacterium aetherium</name>
    <dbReference type="NCBI Taxonomy" id="2841594"/>
    <lineage>
        <taxon>Bacteria</taxon>
        <taxon>Bacillati</taxon>
        <taxon>Actinomycetota</taxon>
        <taxon>Actinomycetes</taxon>
        <taxon>Micrococcales</taxon>
        <taxon>Microbacteriaceae</taxon>
        <taxon>Curtobacterium</taxon>
    </lineage>
</organism>
<protein>
    <submittedName>
        <fullName evidence="1">Class I SAM-dependent DNA methyltransferase</fullName>
    </submittedName>
</protein>
<evidence type="ECO:0000313" key="1">
    <source>
        <dbReference type="EMBL" id="QWS34908.1"/>
    </source>
</evidence>
<accession>A0ACD1E7G0</accession>
<keyword evidence="2" id="KW-1185">Reference proteome</keyword>
<dbReference type="Proteomes" id="UP000681794">
    <property type="component" value="Chromosome"/>
</dbReference>
<dbReference type="EMBL" id="CP076544">
    <property type="protein sequence ID" value="QWS34908.1"/>
    <property type="molecule type" value="Genomic_DNA"/>
</dbReference>
<keyword evidence="1" id="KW-0489">Methyltransferase</keyword>